<keyword evidence="5 7" id="KW-1133">Transmembrane helix</keyword>
<feature type="transmembrane region" description="Helical" evidence="7">
    <location>
        <begin position="120"/>
        <end position="141"/>
    </location>
</feature>
<evidence type="ECO:0008006" key="10">
    <source>
        <dbReference type="Google" id="ProtNLM"/>
    </source>
</evidence>
<accession>A0ABD2QAC2</accession>
<dbReference type="PRINTS" id="PR01130">
    <property type="entry name" value="DERENTRNSPRT"/>
</dbReference>
<dbReference type="EMBL" id="JBJKFK010000533">
    <property type="protein sequence ID" value="KAL3316489.1"/>
    <property type="molecule type" value="Genomic_DNA"/>
</dbReference>
<keyword evidence="3" id="KW-0813">Transport</keyword>
<feature type="transmembrane region" description="Helical" evidence="7">
    <location>
        <begin position="360"/>
        <end position="380"/>
    </location>
</feature>
<dbReference type="Pfam" id="PF01733">
    <property type="entry name" value="Nucleoside_tran"/>
    <property type="match status" value="1"/>
</dbReference>
<dbReference type="PANTHER" id="PTHR10332:SF17">
    <property type="entry name" value="EQUILIBRATIVE NUCLEOSIDE TRANSPORTER 3"/>
    <property type="match status" value="1"/>
</dbReference>
<evidence type="ECO:0000256" key="6">
    <source>
        <dbReference type="ARBA" id="ARBA00023136"/>
    </source>
</evidence>
<comment type="subcellular location">
    <subcellularLocation>
        <location evidence="1">Membrane</location>
        <topology evidence="1">Multi-pass membrane protein</topology>
    </subcellularLocation>
</comment>
<feature type="transmembrane region" description="Helical" evidence="7">
    <location>
        <begin position="32"/>
        <end position="49"/>
    </location>
</feature>
<evidence type="ECO:0000256" key="2">
    <source>
        <dbReference type="ARBA" id="ARBA00007965"/>
    </source>
</evidence>
<evidence type="ECO:0000313" key="9">
    <source>
        <dbReference type="Proteomes" id="UP001626550"/>
    </source>
</evidence>
<dbReference type="AlphaFoldDB" id="A0ABD2QAC2"/>
<dbReference type="PANTHER" id="PTHR10332">
    <property type="entry name" value="EQUILIBRATIVE NUCLEOSIDE TRANSPORTER"/>
    <property type="match status" value="1"/>
</dbReference>
<evidence type="ECO:0000256" key="3">
    <source>
        <dbReference type="ARBA" id="ARBA00022448"/>
    </source>
</evidence>
<feature type="transmembrane region" description="Helical" evidence="7">
    <location>
        <begin position="221"/>
        <end position="244"/>
    </location>
</feature>
<comment type="caution">
    <text evidence="8">The sequence shown here is derived from an EMBL/GenBank/DDBJ whole genome shotgun (WGS) entry which is preliminary data.</text>
</comment>
<name>A0ABD2QAC2_9PLAT</name>
<proteinExistence type="inferred from homology"/>
<keyword evidence="9" id="KW-1185">Reference proteome</keyword>
<feature type="transmembrane region" description="Helical" evidence="7">
    <location>
        <begin position="324"/>
        <end position="348"/>
    </location>
</feature>
<dbReference type="InterPro" id="IPR036259">
    <property type="entry name" value="MFS_trans_sf"/>
</dbReference>
<dbReference type="InterPro" id="IPR002259">
    <property type="entry name" value="Eqnu_transpt"/>
</dbReference>
<feature type="transmembrane region" description="Helical" evidence="7">
    <location>
        <begin position="55"/>
        <end position="83"/>
    </location>
</feature>
<dbReference type="Proteomes" id="UP001626550">
    <property type="component" value="Unassembled WGS sequence"/>
</dbReference>
<dbReference type="GO" id="GO:0022857">
    <property type="term" value="F:transmembrane transporter activity"/>
    <property type="evidence" value="ECO:0007669"/>
    <property type="project" value="UniProtKB-ARBA"/>
</dbReference>
<comment type="similarity">
    <text evidence="2">Belongs to the SLC29A/ENT transporter (TC 2.A.57) family.</text>
</comment>
<protein>
    <recommendedName>
        <fullName evidence="10">Equilibrative nucleoside transporter 1</fullName>
    </recommendedName>
</protein>
<evidence type="ECO:0000256" key="1">
    <source>
        <dbReference type="ARBA" id="ARBA00004141"/>
    </source>
</evidence>
<evidence type="ECO:0000313" key="8">
    <source>
        <dbReference type="EMBL" id="KAL3316489.1"/>
    </source>
</evidence>
<dbReference type="GO" id="GO:0016020">
    <property type="term" value="C:membrane"/>
    <property type="evidence" value="ECO:0007669"/>
    <property type="project" value="UniProtKB-SubCell"/>
</dbReference>
<gene>
    <name evidence="8" type="ORF">Ciccas_004866</name>
</gene>
<organism evidence="8 9">
    <name type="scientific">Cichlidogyrus casuarinus</name>
    <dbReference type="NCBI Taxonomy" id="1844966"/>
    <lineage>
        <taxon>Eukaryota</taxon>
        <taxon>Metazoa</taxon>
        <taxon>Spiralia</taxon>
        <taxon>Lophotrochozoa</taxon>
        <taxon>Platyhelminthes</taxon>
        <taxon>Monogenea</taxon>
        <taxon>Monopisthocotylea</taxon>
        <taxon>Dactylogyridea</taxon>
        <taxon>Ancyrocephalidae</taxon>
        <taxon>Cichlidogyrus</taxon>
    </lineage>
</organism>
<dbReference type="SUPFAM" id="SSF103473">
    <property type="entry name" value="MFS general substrate transporter"/>
    <property type="match status" value="1"/>
</dbReference>
<dbReference type="PIRSF" id="PIRSF016379">
    <property type="entry name" value="ENT"/>
    <property type="match status" value="1"/>
</dbReference>
<reference evidence="8 9" key="1">
    <citation type="submission" date="2024-11" db="EMBL/GenBank/DDBJ databases">
        <title>Adaptive evolution of stress response genes in parasites aligns with host niche diversity.</title>
        <authorList>
            <person name="Hahn C."/>
            <person name="Resl P."/>
        </authorList>
    </citation>
    <scope>NUCLEOTIDE SEQUENCE [LARGE SCALE GENOMIC DNA]</scope>
    <source>
        <strain evidence="8">EGGRZ-B1_66</strain>
        <tissue evidence="8">Body</tissue>
    </source>
</reference>
<keyword evidence="4 7" id="KW-0812">Transmembrane</keyword>
<evidence type="ECO:0000256" key="7">
    <source>
        <dbReference type="SAM" id="Phobius"/>
    </source>
</evidence>
<feature type="transmembrane region" description="Helical" evidence="7">
    <location>
        <begin position="95"/>
        <end position="114"/>
    </location>
</feature>
<keyword evidence="6 7" id="KW-0472">Membrane</keyword>
<dbReference type="GO" id="GO:0015858">
    <property type="term" value="P:nucleoside transport"/>
    <property type="evidence" value="ECO:0007669"/>
    <property type="project" value="UniProtKB-ARBA"/>
</dbReference>
<sequence length="386" mass="42800">MAAMIPFAFFNIVNLFLTSLCKPSIRFHIGNGMVFLGLVVTIILVKLQLAARTFFAITLTVVVMLNTGCAILQGSVLGILSYLPPHHVGGYLEGQALAGILASVSNLVVIAAASDMSSSASAYFAIAIAFIAMATSLFLLLPKNPHYSYYLHKPCKLLLIDFASHTMEFHIVLFITAEQNVEPLNSSQEPDDIPEVVIHKPRASFKETLWAIFSSLREPGLMGFVAFFSLYLTLSLFPSLFLTIQLTDDAPWRVKYYKPIFLFLLFNICDYISRKIAVLTKWPRQNQRLLLLVYSLLRLLLVLAVMFCNQANKKYFPVLFHSDVFIPVFIVLLGFTNGHLLTLAFMYAPSYASPGNEEKVSVAMGLYVAFGLGLGVATSFPLSLLL</sequence>
<feature type="transmembrane region" description="Helical" evidence="7">
    <location>
        <begin position="289"/>
        <end position="312"/>
    </location>
</feature>
<evidence type="ECO:0000256" key="5">
    <source>
        <dbReference type="ARBA" id="ARBA00022989"/>
    </source>
</evidence>
<evidence type="ECO:0000256" key="4">
    <source>
        <dbReference type="ARBA" id="ARBA00022692"/>
    </source>
</evidence>